<keyword evidence="6 8" id="KW-1133">Transmembrane helix</keyword>
<dbReference type="Proteomes" id="UP000494206">
    <property type="component" value="Unassembled WGS sequence"/>
</dbReference>
<feature type="domain" description="ZP" evidence="9">
    <location>
        <begin position="1"/>
        <end position="199"/>
    </location>
</feature>
<dbReference type="GO" id="GO:0042302">
    <property type="term" value="F:structural constituent of cuticle"/>
    <property type="evidence" value="ECO:0007669"/>
    <property type="project" value="UniProtKB-KW"/>
</dbReference>
<dbReference type="PANTHER" id="PTHR22907">
    <property type="entry name" value="GH04558P"/>
    <property type="match status" value="1"/>
</dbReference>
<keyword evidence="3" id="KW-1003">Cell membrane</keyword>
<dbReference type="PROSITE" id="PS51034">
    <property type="entry name" value="ZP_2"/>
    <property type="match status" value="1"/>
</dbReference>
<accession>A0A8S1F167</accession>
<evidence type="ECO:0000256" key="1">
    <source>
        <dbReference type="ARBA" id="ARBA00004251"/>
    </source>
</evidence>
<dbReference type="GO" id="GO:0005886">
    <property type="term" value="C:plasma membrane"/>
    <property type="evidence" value="ECO:0007669"/>
    <property type="project" value="UniProtKB-SubCell"/>
</dbReference>
<reference evidence="10 11" key="1">
    <citation type="submission" date="2020-04" db="EMBL/GenBank/DDBJ databases">
        <authorList>
            <person name="Laetsch R D."/>
            <person name="Stevens L."/>
            <person name="Kumar S."/>
            <person name="Blaxter L. M."/>
        </authorList>
    </citation>
    <scope>NUCLEOTIDE SEQUENCE [LARGE SCALE GENOMIC DNA]</scope>
</reference>
<gene>
    <name evidence="10" type="ORF">CBOVIS_LOCUS6561</name>
</gene>
<evidence type="ECO:0000256" key="2">
    <source>
        <dbReference type="ARBA" id="ARBA00022460"/>
    </source>
</evidence>
<evidence type="ECO:0000256" key="7">
    <source>
        <dbReference type="ARBA" id="ARBA00023136"/>
    </source>
</evidence>
<dbReference type="InterPro" id="IPR051962">
    <property type="entry name" value="Cuticlin"/>
</dbReference>
<dbReference type="Pfam" id="PF25301">
    <property type="entry name" value="CUT_C"/>
    <property type="match status" value="1"/>
</dbReference>
<dbReference type="InterPro" id="IPR001507">
    <property type="entry name" value="ZP_dom"/>
</dbReference>
<evidence type="ECO:0000256" key="4">
    <source>
        <dbReference type="ARBA" id="ARBA00022692"/>
    </source>
</evidence>
<dbReference type="OrthoDB" id="6139674at2759"/>
<evidence type="ECO:0000313" key="10">
    <source>
        <dbReference type="EMBL" id="CAB3404186.1"/>
    </source>
</evidence>
<organism evidence="10 11">
    <name type="scientific">Caenorhabditis bovis</name>
    <dbReference type="NCBI Taxonomy" id="2654633"/>
    <lineage>
        <taxon>Eukaryota</taxon>
        <taxon>Metazoa</taxon>
        <taxon>Ecdysozoa</taxon>
        <taxon>Nematoda</taxon>
        <taxon>Chromadorea</taxon>
        <taxon>Rhabditida</taxon>
        <taxon>Rhabditina</taxon>
        <taxon>Rhabditomorpha</taxon>
        <taxon>Rhabditoidea</taxon>
        <taxon>Rhabditidae</taxon>
        <taxon>Peloderinae</taxon>
        <taxon>Caenorhabditis</taxon>
    </lineage>
</organism>
<evidence type="ECO:0000256" key="3">
    <source>
        <dbReference type="ARBA" id="ARBA00022475"/>
    </source>
</evidence>
<dbReference type="InterPro" id="IPR057475">
    <property type="entry name" value="CUT_C"/>
</dbReference>
<sequence length="333" mass="35402">MIHYLDNNVEGEPEVECGPNSITVNFNTRNPFEGHVYVKGLYDQTGCRSDEGGRQIEASDLTTAFQTHVVPMPVCKYEILDGGPSGQPIQFATIGQQVYHKWTCDSETTDTFCAVVHSCTVDDGNGDTVQILNEEGCALDKFLLNNLEYPTDLMAGQEAHVYKHADKSQLFYQCQISITIKDPGSECSRPTCSEPQGFGAVKQAGAAGAAAGGGAAASAAPAVAAAAAPTAQVTERANLAQLRLLRRKREMAENEGIVDVRVELNTLDILEGANPSTPIAPALSGSDEIQQRVSSGICLSPFGFASFLGIGTVVATALSASVFYMARPTSHKH</sequence>
<comment type="caution">
    <text evidence="10">The sequence shown here is derived from an EMBL/GenBank/DDBJ whole genome shotgun (WGS) entry which is preliminary data.</text>
</comment>
<feature type="transmembrane region" description="Helical" evidence="8">
    <location>
        <begin position="302"/>
        <end position="326"/>
    </location>
</feature>
<dbReference type="SMART" id="SM00241">
    <property type="entry name" value="ZP"/>
    <property type="match status" value="1"/>
</dbReference>
<keyword evidence="7 8" id="KW-0472">Membrane</keyword>
<dbReference type="InterPro" id="IPR056953">
    <property type="entry name" value="CUT_N"/>
</dbReference>
<evidence type="ECO:0000256" key="5">
    <source>
        <dbReference type="ARBA" id="ARBA00022729"/>
    </source>
</evidence>
<evidence type="ECO:0000256" key="8">
    <source>
        <dbReference type="SAM" id="Phobius"/>
    </source>
</evidence>
<proteinExistence type="predicted"/>
<dbReference type="PANTHER" id="PTHR22907:SF51">
    <property type="entry name" value="CUTICLIN-1"/>
    <property type="match status" value="1"/>
</dbReference>
<evidence type="ECO:0000313" key="11">
    <source>
        <dbReference type="Proteomes" id="UP000494206"/>
    </source>
</evidence>
<keyword evidence="4 8" id="KW-0812">Transmembrane</keyword>
<keyword evidence="2" id="KW-0193">Cuticle</keyword>
<keyword evidence="11" id="KW-1185">Reference proteome</keyword>
<protein>
    <recommendedName>
        <fullName evidence="9">ZP domain-containing protein</fullName>
    </recommendedName>
</protein>
<evidence type="ECO:0000256" key="6">
    <source>
        <dbReference type="ARBA" id="ARBA00022989"/>
    </source>
</evidence>
<name>A0A8S1F167_9PELO</name>
<dbReference type="Pfam" id="PF25057">
    <property type="entry name" value="CUT_N"/>
    <property type="match status" value="1"/>
</dbReference>
<dbReference type="AlphaFoldDB" id="A0A8S1F167"/>
<evidence type="ECO:0000259" key="9">
    <source>
        <dbReference type="PROSITE" id="PS51034"/>
    </source>
</evidence>
<dbReference type="EMBL" id="CADEPM010000004">
    <property type="protein sequence ID" value="CAB3404186.1"/>
    <property type="molecule type" value="Genomic_DNA"/>
</dbReference>
<comment type="subcellular location">
    <subcellularLocation>
        <location evidence="1">Cell membrane</location>
        <topology evidence="1">Single-pass type I membrane protein</topology>
    </subcellularLocation>
</comment>
<keyword evidence="5" id="KW-0732">Signal</keyword>